<feature type="transmembrane region" description="Helical" evidence="2">
    <location>
        <begin position="605"/>
        <end position="631"/>
    </location>
</feature>
<keyword evidence="2" id="KW-0812">Transmembrane</keyword>
<feature type="compositionally biased region" description="Low complexity" evidence="1">
    <location>
        <begin position="477"/>
        <end position="488"/>
    </location>
</feature>
<evidence type="ECO:0000256" key="1">
    <source>
        <dbReference type="SAM" id="MobiDB-lite"/>
    </source>
</evidence>
<protein>
    <submittedName>
        <fullName evidence="3">Uncharacterized protein</fullName>
    </submittedName>
</protein>
<sequence length="696" mass="75111">MKGLKFVQRICLLSVRFTKFLLTANIEQFFLYNGILYMILGVITWVTIGNVRAFLCNIPAQVSLEGIGCANCADNLLLCGKRECWRQAVNLTIQKDALTPDNFYFQARVESALDIDCNGIMVSSDSTLGLMSGMMDKRSATGGSAPTAACSSFNCKVFLNSVLRTENTDLPGLSTDTCTNTYGLKFASINEPSDCICAPEVTALNLGLSTQIAEFCGNMANGLLGMEMYAQNLRKSKDQCYANSVIGHFEASMASGDGQASNFFAQRNCTYLTQQVYTVFEWFTLKEHEETLYVNGLTPFRFNPASTCVLDFCDIFNTTLYSPSCNWPSEANLLSMTEADLNVVISNCPSKGFTAQGVCAAISYGPSFCAQYVPAVVTTTVAGAGGASSRRLQELPAPVHGAGIPGPCSDGDEDGGHCSPGSADVMRALHGGLTGGPDALHPLPYHPRAAPLPRSPWPRPFAADQAQGRRALAPAGQPEARQLQAAAPAPTPPNNDGLEDWTLSGYGRCQCLQQCVEGVQFRSVSCPSGMRCKEPKPATSQPCICGPCTDCHVDLVLRGMACTYWFQGVSCLLLCAAYYSVSSLTEDDMSDMRCVTKLLGCFCKAWPILVRIVVYVTLMFVAFFAMAVIPGTGFMNDCHSSDALVLLTICTGVCFILQLTLGIIMKRKKTMPPWLYNSVKSGWATLIMVPIRAIGP</sequence>
<organism evidence="3">
    <name type="scientific">Alexandrium catenella</name>
    <name type="common">Red tide dinoflagellate</name>
    <name type="synonym">Gonyaulax catenella</name>
    <dbReference type="NCBI Taxonomy" id="2925"/>
    <lineage>
        <taxon>Eukaryota</taxon>
        <taxon>Sar</taxon>
        <taxon>Alveolata</taxon>
        <taxon>Dinophyceae</taxon>
        <taxon>Gonyaulacales</taxon>
        <taxon>Pyrocystaceae</taxon>
        <taxon>Alexandrium</taxon>
    </lineage>
</organism>
<feature type="region of interest" description="Disordered" evidence="1">
    <location>
        <begin position="438"/>
        <end position="496"/>
    </location>
</feature>
<feature type="transmembrane region" description="Helical" evidence="2">
    <location>
        <begin position="29"/>
        <end position="48"/>
    </location>
</feature>
<gene>
    <name evidence="3" type="ORF">ACAT0790_LOCUS27136</name>
</gene>
<name>A0A7S1W041_ALECA</name>
<proteinExistence type="predicted"/>
<accession>A0A7S1W041</accession>
<feature type="region of interest" description="Disordered" evidence="1">
    <location>
        <begin position="402"/>
        <end position="423"/>
    </location>
</feature>
<evidence type="ECO:0000256" key="2">
    <source>
        <dbReference type="SAM" id="Phobius"/>
    </source>
</evidence>
<evidence type="ECO:0000313" key="3">
    <source>
        <dbReference type="EMBL" id="CAD9141419.1"/>
    </source>
</evidence>
<feature type="transmembrane region" description="Helical" evidence="2">
    <location>
        <begin position="564"/>
        <end position="584"/>
    </location>
</feature>
<keyword evidence="2" id="KW-1133">Transmembrane helix</keyword>
<dbReference type="AlphaFoldDB" id="A0A7S1W041"/>
<feature type="transmembrane region" description="Helical" evidence="2">
    <location>
        <begin position="643"/>
        <end position="664"/>
    </location>
</feature>
<reference evidence="3" key="1">
    <citation type="submission" date="2021-01" db="EMBL/GenBank/DDBJ databases">
        <authorList>
            <person name="Corre E."/>
            <person name="Pelletier E."/>
            <person name="Niang G."/>
            <person name="Scheremetjew M."/>
            <person name="Finn R."/>
            <person name="Kale V."/>
            <person name="Holt S."/>
            <person name="Cochrane G."/>
            <person name="Meng A."/>
            <person name="Brown T."/>
            <person name="Cohen L."/>
        </authorList>
    </citation>
    <scope>NUCLEOTIDE SEQUENCE</scope>
    <source>
        <strain evidence="3">OF101</strain>
    </source>
</reference>
<keyword evidence="2" id="KW-0472">Membrane</keyword>
<dbReference type="EMBL" id="HBGE01045012">
    <property type="protein sequence ID" value="CAD9141419.1"/>
    <property type="molecule type" value="Transcribed_RNA"/>
</dbReference>